<proteinExistence type="predicted"/>
<evidence type="ECO:0000313" key="2">
    <source>
        <dbReference type="EMBL" id="KKM20277.1"/>
    </source>
</evidence>
<feature type="non-terminal residue" evidence="2">
    <location>
        <position position="61"/>
    </location>
</feature>
<organism evidence="2">
    <name type="scientific">marine sediment metagenome</name>
    <dbReference type="NCBI Taxonomy" id="412755"/>
    <lineage>
        <taxon>unclassified sequences</taxon>
        <taxon>metagenomes</taxon>
        <taxon>ecological metagenomes</taxon>
    </lineage>
</organism>
<accession>A0A0F9HYP2</accession>
<keyword evidence="1" id="KW-0472">Membrane</keyword>
<dbReference type="EMBL" id="LAZR01013801">
    <property type="protein sequence ID" value="KKM20277.1"/>
    <property type="molecule type" value="Genomic_DNA"/>
</dbReference>
<keyword evidence="1" id="KW-0812">Transmembrane</keyword>
<name>A0A0F9HYP2_9ZZZZ</name>
<dbReference type="AlphaFoldDB" id="A0A0F9HYP2"/>
<feature type="transmembrane region" description="Helical" evidence="1">
    <location>
        <begin position="7"/>
        <end position="30"/>
    </location>
</feature>
<reference evidence="2" key="1">
    <citation type="journal article" date="2015" name="Nature">
        <title>Complex archaea that bridge the gap between prokaryotes and eukaryotes.</title>
        <authorList>
            <person name="Spang A."/>
            <person name="Saw J.H."/>
            <person name="Jorgensen S.L."/>
            <person name="Zaremba-Niedzwiedzka K."/>
            <person name="Martijn J."/>
            <person name="Lind A.E."/>
            <person name="van Eijk R."/>
            <person name="Schleper C."/>
            <person name="Guy L."/>
            <person name="Ettema T.J."/>
        </authorList>
    </citation>
    <scope>NUCLEOTIDE SEQUENCE</scope>
</reference>
<evidence type="ECO:0008006" key="3">
    <source>
        <dbReference type="Google" id="ProtNLM"/>
    </source>
</evidence>
<gene>
    <name evidence="2" type="ORF">LCGC14_1647050</name>
</gene>
<keyword evidence="1" id="KW-1133">Transmembrane helix</keyword>
<protein>
    <recommendedName>
        <fullName evidence="3">Band 7 domain-containing protein</fullName>
    </recommendedName>
</protein>
<comment type="caution">
    <text evidence="2">The sequence shown here is derived from an EMBL/GenBank/DDBJ whole genome shotgun (WGS) entry which is preliminary data.</text>
</comment>
<sequence>MKQTVQVYIIIAIIAVVVLLILAANSFYVVDIKSQCVITQFGRPVKVVIKPGLNIKTPFIQ</sequence>
<evidence type="ECO:0000256" key="1">
    <source>
        <dbReference type="SAM" id="Phobius"/>
    </source>
</evidence>